<evidence type="ECO:0000256" key="8">
    <source>
        <dbReference type="ARBA" id="ARBA00023316"/>
    </source>
</evidence>
<protein>
    <submittedName>
        <fullName evidence="12">Putative ErfK/YbiS/YcfS/YnhG family protein</fullName>
    </submittedName>
</protein>
<proteinExistence type="inferred from homology"/>
<dbReference type="PANTHER" id="PTHR30582:SF24">
    <property type="entry name" value="L,D-TRANSPEPTIDASE ERFK_SRFK-RELATED"/>
    <property type="match status" value="1"/>
</dbReference>
<feature type="signal peptide" evidence="10">
    <location>
        <begin position="1"/>
        <end position="21"/>
    </location>
</feature>
<evidence type="ECO:0000256" key="3">
    <source>
        <dbReference type="ARBA" id="ARBA00022676"/>
    </source>
</evidence>
<evidence type="ECO:0000256" key="6">
    <source>
        <dbReference type="ARBA" id="ARBA00022960"/>
    </source>
</evidence>
<dbReference type="GO" id="GO:0018104">
    <property type="term" value="P:peptidoglycan-protein cross-linking"/>
    <property type="evidence" value="ECO:0007669"/>
    <property type="project" value="TreeGrafter"/>
</dbReference>
<evidence type="ECO:0000256" key="9">
    <source>
        <dbReference type="PROSITE-ProRule" id="PRU01373"/>
    </source>
</evidence>
<accession>A0A0W0XIV7</accession>
<dbReference type="PATRIC" id="fig|29423.5.peg.184"/>
<dbReference type="GO" id="GO:0071555">
    <property type="term" value="P:cell wall organization"/>
    <property type="evidence" value="ECO:0007669"/>
    <property type="project" value="UniProtKB-UniRule"/>
</dbReference>
<keyword evidence="6 9" id="KW-0133">Cell shape</keyword>
<dbReference type="Pfam" id="PF03734">
    <property type="entry name" value="YkuD"/>
    <property type="match status" value="1"/>
</dbReference>
<dbReference type="UniPathway" id="UPA00219"/>
<keyword evidence="5" id="KW-0378">Hydrolase</keyword>
<evidence type="ECO:0000259" key="11">
    <source>
        <dbReference type="PROSITE" id="PS52029"/>
    </source>
</evidence>
<comment type="pathway">
    <text evidence="1 9">Cell wall biogenesis; peptidoglycan biosynthesis.</text>
</comment>
<dbReference type="GO" id="GO:0071972">
    <property type="term" value="F:peptidoglycan L,D-transpeptidase activity"/>
    <property type="evidence" value="ECO:0007669"/>
    <property type="project" value="TreeGrafter"/>
</dbReference>
<evidence type="ECO:0000256" key="2">
    <source>
        <dbReference type="ARBA" id="ARBA00005992"/>
    </source>
</evidence>
<dbReference type="GO" id="GO:0008360">
    <property type="term" value="P:regulation of cell shape"/>
    <property type="evidence" value="ECO:0007669"/>
    <property type="project" value="UniProtKB-UniRule"/>
</dbReference>
<keyword evidence="4" id="KW-0808">Transferase</keyword>
<dbReference type="PANTHER" id="PTHR30582">
    <property type="entry name" value="L,D-TRANSPEPTIDASE"/>
    <property type="match status" value="1"/>
</dbReference>
<dbReference type="EMBL" id="LNYP01000003">
    <property type="protein sequence ID" value="KTD44478.1"/>
    <property type="molecule type" value="Genomic_DNA"/>
</dbReference>
<keyword evidence="8 9" id="KW-0961">Cell wall biogenesis/degradation</keyword>
<dbReference type="CDD" id="cd16913">
    <property type="entry name" value="YkuD_like"/>
    <property type="match status" value="1"/>
</dbReference>
<dbReference type="PROSITE" id="PS52029">
    <property type="entry name" value="LD_TPASE"/>
    <property type="match status" value="1"/>
</dbReference>
<feature type="domain" description="L,D-TPase catalytic" evidence="11">
    <location>
        <begin position="94"/>
        <end position="229"/>
    </location>
</feature>
<evidence type="ECO:0000256" key="4">
    <source>
        <dbReference type="ARBA" id="ARBA00022679"/>
    </source>
</evidence>
<dbReference type="SUPFAM" id="SSF141523">
    <property type="entry name" value="L,D-transpeptidase catalytic domain-like"/>
    <property type="match status" value="1"/>
</dbReference>
<feature type="active site" description="Nucleophile" evidence="9">
    <location>
        <position position="205"/>
    </location>
</feature>
<evidence type="ECO:0000256" key="10">
    <source>
        <dbReference type="SAM" id="SignalP"/>
    </source>
</evidence>
<evidence type="ECO:0000313" key="13">
    <source>
        <dbReference type="Proteomes" id="UP000054858"/>
    </source>
</evidence>
<evidence type="ECO:0000256" key="1">
    <source>
        <dbReference type="ARBA" id="ARBA00004752"/>
    </source>
</evidence>
<keyword evidence="3" id="KW-0328">Glycosyltransferase</keyword>
<reference evidence="12 13" key="1">
    <citation type="submission" date="2015-11" db="EMBL/GenBank/DDBJ databases">
        <title>Genomic analysis of 38 Legionella species identifies large and diverse effector repertoires.</title>
        <authorList>
            <person name="Burstein D."/>
            <person name="Amaro F."/>
            <person name="Zusman T."/>
            <person name="Lifshitz Z."/>
            <person name="Cohen O."/>
            <person name="Gilbert J.A."/>
            <person name="Pupko T."/>
            <person name="Shuman H.A."/>
            <person name="Segal G."/>
        </authorList>
    </citation>
    <scope>NUCLEOTIDE SEQUENCE [LARGE SCALE GENOMIC DNA]</scope>
    <source>
        <strain evidence="12 13">Oak Ridge-10</strain>
    </source>
</reference>
<keyword evidence="10" id="KW-0732">Signal</keyword>
<gene>
    <name evidence="12" type="ORF">Loak_0178</name>
</gene>
<evidence type="ECO:0000256" key="7">
    <source>
        <dbReference type="ARBA" id="ARBA00022984"/>
    </source>
</evidence>
<dbReference type="AlphaFoldDB" id="A0A0W0XIV7"/>
<organism evidence="12 13">
    <name type="scientific">Legionella oakridgensis</name>
    <dbReference type="NCBI Taxonomy" id="29423"/>
    <lineage>
        <taxon>Bacteria</taxon>
        <taxon>Pseudomonadati</taxon>
        <taxon>Pseudomonadota</taxon>
        <taxon>Gammaproteobacteria</taxon>
        <taxon>Legionellales</taxon>
        <taxon>Legionellaceae</taxon>
        <taxon>Legionella</taxon>
    </lineage>
</organism>
<dbReference type="GO" id="GO:0005576">
    <property type="term" value="C:extracellular region"/>
    <property type="evidence" value="ECO:0007669"/>
    <property type="project" value="TreeGrafter"/>
</dbReference>
<dbReference type="GO" id="GO:0016757">
    <property type="term" value="F:glycosyltransferase activity"/>
    <property type="evidence" value="ECO:0007669"/>
    <property type="project" value="UniProtKB-KW"/>
</dbReference>
<keyword evidence="7 9" id="KW-0573">Peptidoglycan synthesis</keyword>
<dbReference type="Gene3D" id="2.40.440.10">
    <property type="entry name" value="L,D-transpeptidase catalytic domain-like"/>
    <property type="match status" value="1"/>
</dbReference>
<name>A0A0W0XIV7_9GAMM</name>
<evidence type="ECO:0000313" key="12">
    <source>
        <dbReference type="EMBL" id="KTD44478.1"/>
    </source>
</evidence>
<dbReference type="InterPro" id="IPR005490">
    <property type="entry name" value="LD_TPept_cat_dom"/>
</dbReference>
<feature type="active site" description="Proton donor/acceptor" evidence="9">
    <location>
        <position position="189"/>
    </location>
</feature>
<dbReference type="RefSeq" id="WP_118996645.1">
    <property type="nucleotide sequence ID" value="NZ_LCUA01000023.1"/>
</dbReference>
<dbReference type="Proteomes" id="UP000054858">
    <property type="component" value="Unassembled WGS sequence"/>
</dbReference>
<feature type="chain" id="PRO_5006916594" evidence="10">
    <location>
        <begin position="22"/>
        <end position="296"/>
    </location>
</feature>
<sequence length="296" mass="33361">MMMRKLLKFCLFLLYANPLIAAIYVLPLDGNVIGKLHFVHPQPGETLSEVGVRFDIGFDEMRRANPHVDEEQPLSPHLTLLIPSQFVLPAAPRRGLVINLPEYRLYYFPENDNVVITYPVGIGRQGWNTPVGVTQVIAKQKDPVWRPTANLKAYANEQGQLLPEEFPPGPVNPLGRYVLRLGWPTYLIHGTNHADGVGMRVSAGCIRMLPDDIEYLYELVQVGTPVRVINEPLKLGELNGMLYLEAHPVLKEKCSTDLQGLAERLFRHLNKNSSINQNVLHQELKRLSGVPRKISV</sequence>
<comment type="caution">
    <text evidence="12">The sequence shown here is derived from an EMBL/GenBank/DDBJ whole genome shotgun (WGS) entry which is preliminary data.</text>
</comment>
<dbReference type="InterPro" id="IPR038063">
    <property type="entry name" value="Transpep_catalytic_dom"/>
</dbReference>
<evidence type="ECO:0000256" key="5">
    <source>
        <dbReference type="ARBA" id="ARBA00022801"/>
    </source>
</evidence>
<dbReference type="InterPro" id="IPR050979">
    <property type="entry name" value="LD-transpeptidase"/>
</dbReference>
<comment type="similarity">
    <text evidence="2">Belongs to the YkuD family.</text>
</comment>